<feature type="domain" description="EF-hand" evidence="3">
    <location>
        <begin position="83"/>
        <end position="118"/>
    </location>
</feature>
<dbReference type="CDD" id="cd12108">
    <property type="entry name" value="Hr-like"/>
    <property type="match status" value="1"/>
</dbReference>
<reference evidence="4 5" key="1">
    <citation type="journal article" date="2009" name="Science">
        <title>Green evolution and dynamic adaptations revealed by genomes of the marine picoeukaryotes Micromonas.</title>
        <authorList>
            <person name="Worden A.Z."/>
            <person name="Lee J.H."/>
            <person name="Mock T."/>
            <person name="Rouze P."/>
            <person name="Simmons M.P."/>
            <person name="Aerts A.L."/>
            <person name="Allen A.E."/>
            <person name="Cuvelier M.L."/>
            <person name="Derelle E."/>
            <person name="Everett M.V."/>
            <person name="Foulon E."/>
            <person name="Grimwood J."/>
            <person name="Gundlach H."/>
            <person name="Henrissat B."/>
            <person name="Napoli C."/>
            <person name="McDonald S.M."/>
            <person name="Parker M.S."/>
            <person name="Rombauts S."/>
            <person name="Salamov A."/>
            <person name="Von Dassow P."/>
            <person name="Badger J.H."/>
            <person name="Coutinho P.M."/>
            <person name="Demir E."/>
            <person name="Dubchak I."/>
            <person name="Gentemann C."/>
            <person name="Eikrem W."/>
            <person name="Gready J.E."/>
            <person name="John U."/>
            <person name="Lanier W."/>
            <person name="Lindquist E.A."/>
            <person name="Lucas S."/>
            <person name="Mayer K.F."/>
            <person name="Moreau H."/>
            <person name="Not F."/>
            <person name="Otillar R."/>
            <person name="Panaud O."/>
            <person name="Pangilinan J."/>
            <person name="Paulsen I."/>
            <person name="Piegu B."/>
            <person name="Poliakov A."/>
            <person name="Robbens S."/>
            <person name="Schmutz J."/>
            <person name="Toulza E."/>
            <person name="Wyss T."/>
            <person name="Zelensky A."/>
            <person name="Zhou K."/>
            <person name="Armbrust E.V."/>
            <person name="Bhattacharya D."/>
            <person name="Goodenough U.W."/>
            <person name="Van de Peer Y."/>
            <person name="Grigoriev I.V."/>
        </authorList>
    </citation>
    <scope>NUCLEOTIDE SEQUENCE [LARGE SCALE GENOMIC DNA]</scope>
    <source>
        <strain evidence="5">RCC299 / NOUM17</strain>
    </source>
</reference>
<accession>C1FIS1</accession>
<proteinExistence type="predicted"/>
<organism evidence="4 5">
    <name type="scientific">Micromonas commoda (strain RCC299 / NOUM17 / CCMP2709)</name>
    <name type="common">Picoplanktonic green alga</name>
    <dbReference type="NCBI Taxonomy" id="296587"/>
    <lineage>
        <taxon>Eukaryota</taxon>
        <taxon>Viridiplantae</taxon>
        <taxon>Chlorophyta</taxon>
        <taxon>Mamiellophyceae</taxon>
        <taxon>Mamiellales</taxon>
        <taxon>Mamiellaceae</taxon>
        <taxon>Micromonas</taxon>
    </lineage>
</organism>
<evidence type="ECO:0000256" key="1">
    <source>
        <dbReference type="ARBA" id="ARBA00022837"/>
    </source>
</evidence>
<gene>
    <name evidence="4" type="ORF">MICPUN_63244</name>
</gene>
<feature type="region of interest" description="Disordered" evidence="2">
    <location>
        <begin position="396"/>
        <end position="429"/>
    </location>
</feature>
<evidence type="ECO:0000313" key="5">
    <source>
        <dbReference type="Proteomes" id="UP000002009"/>
    </source>
</evidence>
<keyword evidence="5" id="KW-1185">Reference proteome</keyword>
<feature type="compositionally biased region" description="Acidic residues" evidence="2">
    <location>
        <begin position="743"/>
        <end position="807"/>
    </location>
</feature>
<dbReference type="CDD" id="cd00051">
    <property type="entry name" value="EFh"/>
    <property type="match status" value="1"/>
</dbReference>
<feature type="compositionally biased region" description="Basic and acidic residues" evidence="2">
    <location>
        <begin position="396"/>
        <end position="426"/>
    </location>
</feature>
<protein>
    <recommendedName>
        <fullName evidence="3">EF-hand domain-containing protein</fullName>
    </recommendedName>
</protein>
<evidence type="ECO:0000256" key="2">
    <source>
        <dbReference type="SAM" id="MobiDB-lite"/>
    </source>
</evidence>
<dbReference type="eggNOG" id="ENOG502S8E4">
    <property type="taxonomic scope" value="Eukaryota"/>
</dbReference>
<dbReference type="SMART" id="SM00054">
    <property type="entry name" value="EFh"/>
    <property type="match status" value="2"/>
</dbReference>
<feature type="domain" description="EF-hand" evidence="3">
    <location>
        <begin position="34"/>
        <end position="69"/>
    </location>
</feature>
<dbReference type="Proteomes" id="UP000002009">
    <property type="component" value="Chromosome 12"/>
</dbReference>
<dbReference type="Gene3D" id="1.20.120.520">
    <property type="entry name" value="nmb1532 protein domain like"/>
    <property type="match status" value="1"/>
</dbReference>
<dbReference type="PROSITE" id="PS50222">
    <property type="entry name" value="EF_HAND_2"/>
    <property type="match status" value="2"/>
</dbReference>
<dbReference type="InterPro" id="IPR018247">
    <property type="entry name" value="EF_Hand_1_Ca_BS"/>
</dbReference>
<dbReference type="AlphaFoldDB" id="C1FIS1"/>
<dbReference type="EMBL" id="CP001577">
    <property type="protein sequence ID" value="ACO70468.1"/>
    <property type="molecule type" value="Genomic_DNA"/>
</dbReference>
<name>C1FIS1_MICCC</name>
<dbReference type="InterPro" id="IPR011992">
    <property type="entry name" value="EF-hand-dom_pair"/>
</dbReference>
<sequence length="819" mass="87442">MASIVEVAHATDGAPGKLAAPAPVARAMPEWSDKEKAKIRRVFDECDADHSGTVSFAEITRGLAKDKELARILGIPKEAATASGVEDLKAIFVGLDVDASGELDFDEFGLFFAERVEILRYLPGADDDDKFCVMTESAAHLSPNLAASFESKLAAVEPKVDGLAAAMLAQLPAAVKHFLEPSAILKDARARGKSLAAAGLTQVSLDAYAAAMLSALADALGDDAFTSAHSEAYGKCVRNLCDMYRLGAEDAQKAEREIKAAAIEAAKAKLAAEKLAATEAAAKADADAVAIEEAKTAAIEAAKAKLVAEKEAAQTALAAAKAAAEEAAKMAQAAIDAADAAEKAAIAELTEKAEADKALAVEAKKAKEAEAKAAEVAKKEAEKAAADAAKACELANKKRKEEDARRAKEREAAAKKAAKDKSKKTTAELQEEEAAKLERLAKALEEQARREYEAARAPLTLQPLESYAVDGAVPDKGSTWQYPTESDGWFRIHNTIRAEMTKLAAALDACAATGEPLPAWKVDAIKSYWSLHSALVRAHHAHEDDIFYPLLATRCALPPKLEIVHGDVLELSAAVDLAVNALEPGADLVPLVSAFDAYKATMEPHFAEEEAVCVPLMRAYFSFKEIAEVMAPMMKKMDPLVMGAFVHHQGSKDQFMKFMKQEKIPAIAWYADFKSMRTKYRAAQEAVAQALLTGVEPAQGKPAKTGKKDLADAMRCGLGEWAVPIPGYAPISFDEPIEKTEKEEPEPEPEPEPVPTVEEETAQEPVEAEGAEEAAEEEAIAEEAEPEAAEEEETPEAPAAAEEEVSAQEEKKEEEVSFA</sequence>
<dbReference type="SUPFAM" id="SSF47473">
    <property type="entry name" value="EF-hand"/>
    <property type="match status" value="1"/>
</dbReference>
<feature type="compositionally biased region" description="Basic and acidic residues" evidence="2">
    <location>
        <begin position="808"/>
        <end position="819"/>
    </location>
</feature>
<dbReference type="Gene3D" id="1.10.238.10">
    <property type="entry name" value="EF-hand"/>
    <property type="match status" value="1"/>
</dbReference>
<dbReference type="InParanoid" id="C1FIS1"/>
<evidence type="ECO:0000259" key="3">
    <source>
        <dbReference type="PROSITE" id="PS50222"/>
    </source>
</evidence>
<dbReference type="OrthoDB" id="503474at2759"/>
<dbReference type="RefSeq" id="XP_002509210.1">
    <property type="nucleotide sequence ID" value="XM_002509164.1"/>
</dbReference>
<evidence type="ECO:0000313" key="4">
    <source>
        <dbReference type="EMBL" id="ACO70468.1"/>
    </source>
</evidence>
<dbReference type="KEGG" id="mis:MICPUN_63244"/>
<feature type="region of interest" description="Disordered" evidence="2">
    <location>
        <begin position="738"/>
        <end position="819"/>
    </location>
</feature>
<dbReference type="PROSITE" id="PS00018">
    <property type="entry name" value="EF_HAND_1"/>
    <property type="match status" value="2"/>
</dbReference>
<dbReference type="GO" id="GO:0005509">
    <property type="term" value="F:calcium ion binding"/>
    <property type="evidence" value="ECO:0007669"/>
    <property type="project" value="InterPro"/>
</dbReference>
<dbReference type="GeneID" id="8247854"/>
<dbReference type="InterPro" id="IPR002048">
    <property type="entry name" value="EF_hand_dom"/>
</dbReference>
<keyword evidence="1" id="KW-0106">Calcium</keyword>